<dbReference type="Gene3D" id="3.90.226.10">
    <property type="entry name" value="2-enoyl-CoA Hydratase, Chain A, domain 1"/>
    <property type="match status" value="1"/>
</dbReference>
<dbReference type="PANTHER" id="PTHR43113:SF1">
    <property type="entry name" value="1,4-DIHYDROXY-2-NAPHTHOYL-COA SYNTHASE, PEROXISOMAL"/>
    <property type="match status" value="1"/>
</dbReference>
<dbReference type="InterPro" id="IPR029045">
    <property type="entry name" value="ClpP/crotonase-like_dom_sf"/>
</dbReference>
<organism evidence="1">
    <name type="scientific">Caldiarchaeum subterraneum</name>
    <dbReference type="NCBI Taxonomy" id="311458"/>
    <lineage>
        <taxon>Archaea</taxon>
        <taxon>Nitrososphaerota</taxon>
        <taxon>Candidatus Caldarchaeales</taxon>
        <taxon>Candidatus Caldarchaeaceae</taxon>
        <taxon>Candidatus Caldarchaeum</taxon>
    </lineage>
</organism>
<reference evidence="1" key="1">
    <citation type="journal article" date="2005" name="Environ. Microbiol.">
        <title>Genetic and functional properties of uncultivated thermophilic crenarchaeotes from a subsurface gold mine as revealed by analysis of genome fragments.</title>
        <authorList>
            <person name="Nunoura T."/>
            <person name="Hirayama H."/>
            <person name="Takami H."/>
            <person name="Oida H."/>
            <person name="Nishi S."/>
            <person name="Shimamura S."/>
            <person name="Suzuki Y."/>
            <person name="Inagaki F."/>
            <person name="Takai K."/>
            <person name="Nealson K.H."/>
            <person name="Horikoshi K."/>
        </authorList>
    </citation>
    <scope>NUCLEOTIDE SEQUENCE</scope>
</reference>
<dbReference type="GO" id="GO:0009234">
    <property type="term" value="P:menaquinone biosynthetic process"/>
    <property type="evidence" value="ECO:0007669"/>
    <property type="project" value="TreeGrafter"/>
</dbReference>
<keyword evidence="1" id="KW-0456">Lyase</keyword>
<dbReference type="Pfam" id="PF00378">
    <property type="entry name" value="ECH_1"/>
    <property type="match status" value="1"/>
</dbReference>
<dbReference type="AlphaFoldDB" id="E6NAM1"/>
<evidence type="ECO:0000313" key="1">
    <source>
        <dbReference type="EMBL" id="BAJ49377.1"/>
    </source>
</evidence>
<dbReference type="GO" id="GO:0005829">
    <property type="term" value="C:cytosol"/>
    <property type="evidence" value="ECO:0007669"/>
    <property type="project" value="TreeGrafter"/>
</dbReference>
<gene>
    <name evidence="1" type="ORF">HGMM_F31D11C09</name>
</gene>
<reference evidence="1" key="2">
    <citation type="journal article" date="2011" name="Nucleic Acids Res.">
        <title>Insights into the evolution of Archaea and eukaryotic protein modifier systems revealed by the genome of a novel archaeal group.</title>
        <authorList>
            <person name="Nunoura T."/>
            <person name="Takaki Y."/>
            <person name="Kakuta J."/>
            <person name="Nishi S."/>
            <person name="Sugahara J."/>
            <person name="Kazama H."/>
            <person name="Chee G."/>
            <person name="Hattori M."/>
            <person name="Kanai A."/>
            <person name="Atomi H."/>
            <person name="Takai K."/>
            <person name="Takami H."/>
        </authorList>
    </citation>
    <scope>NUCLEOTIDE SEQUENCE</scope>
</reference>
<name>E6NAM1_CALS0</name>
<accession>E6NAM1</accession>
<dbReference type="SUPFAM" id="SSF52096">
    <property type="entry name" value="ClpP/crotonase"/>
    <property type="match status" value="1"/>
</dbReference>
<dbReference type="GO" id="GO:0008935">
    <property type="term" value="F:1,4-dihydroxy-2-naphthoyl-CoA synthase activity"/>
    <property type="evidence" value="ECO:0007669"/>
    <property type="project" value="UniProtKB-EC"/>
</dbReference>
<dbReference type="InterPro" id="IPR001753">
    <property type="entry name" value="Enoyl-CoA_hydra/iso"/>
</dbReference>
<dbReference type="EC" id="4.1.3.36" evidence="1"/>
<sequence>MKEDVVYEKSWYRNTALVMINRPEQHNSYVLDTLRRLINAFDDAMSDETVHFIVLTGAGDRAFCTGGNVHEYNEVYGSKPIKWFSYGEIYGRFLDMIMHCGKPVIARINGTVAGGGLEFAAAADLAIAAEHARFLSPGPRVGMTSVGGISQWLPLHIGIKRTNELVMLSRELTAKEALEWGIVNDVCPLHELDNRVRSWIDKMSELSYTSLQYFKVQINWWKDIVWRTTWENAKMFFTLNAGSVEPYEGMKAFREKRKPGEAQSRIRSKIAAGMDPRYPHGPYAKSCPSCGAEHLPANSKYCLACGSPLTGG</sequence>
<protein>
    <submittedName>
        <fullName evidence="1">Naphthoate synthase</fullName>
        <ecNumber evidence="1">4.1.3.36</ecNumber>
    </submittedName>
</protein>
<dbReference type="CDD" id="cd06558">
    <property type="entry name" value="crotonase-like"/>
    <property type="match status" value="1"/>
</dbReference>
<dbReference type="EMBL" id="AP011892">
    <property type="protein sequence ID" value="BAJ49377.1"/>
    <property type="molecule type" value="Genomic_DNA"/>
</dbReference>
<dbReference type="PANTHER" id="PTHR43113">
    <property type="entry name" value="NUCLEOSIDE-DIPHOSPHATE-SUGAR EPIMERASE"/>
    <property type="match status" value="1"/>
</dbReference>
<proteinExistence type="predicted"/>